<dbReference type="OrthoDB" id="8449628at2"/>
<dbReference type="EMBL" id="FLYE01000012">
    <property type="protein sequence ID" value="SCA56278.1"/>
    <property type="molecule type" value="Genomic_DNA"/>
</dbReference>
<dbReference type="RefSeq" id="WP_069186953.1">
    <property type="nucleotide sequence ID" value="NZ_FLYE01000012.1"/>
</dbReference>
<sequence length="318" mass="36514">MKTFVSTLIVAFIFLTILFLVFTPNSLFPSIANCNPNGYKEGSYLAYCAEERYGDYEHWAFLNNAELGIQENLLKADILFLGNSRTQYAFSSPKTVNYFNKQKKDFYVAGFGYSEQGLFARKLIQNIGLKPKLVVINADPFFTDFSSAISKELEKTDIRLTLKYKLKKWQQGLHEYICNSQKNTILSSYLCGEQRVLYREIATGFWDTRFFAKDGGYPVDYLKTNNLSKRVEESLPFAKAFLQETEIKPECVIITVIPHVATELDFGKQLAKKLNLPTIIPKINGLKTKDKTHLNQDSANIWLESFYHKLTPFLNKCT</sequence>
<dbReference type="STRING" id="1867952.MTBPR1_20126"/>
<name>A0A1C3RGA1_9PROT</name>
<accession>A0A1C3RGA1</accession>
<evidence type="ECO:0000313" key="1">
    <source>
        <dbReference type="EMBL" id="SCA56278.1"/>
    </source>
</evidence>
<protein>
    <submittedName>
        <fullName evidence="1">Uncharacterized protein</fullName>
    </submittedName>
</protein>
<gene>
    <name evidence="1" type="ORF">MTBPR1_20126</name>
</gene>
<reference evidence="1 2" key="1">
    <citation type="submission" date="2016-07" db="EMBL/GenBank/DDBJ databases">
        <authorList>
            <person name="Lefevre C.T."/>
        </authorList>
    </citation>
    <scope>NUCLEOTIDE SEQUENCE [LARGE SCALE GENOMIC DNA]</scope>
    <source>
        <strain evidence="1">PR1</strain>
    </source>
</reference>
<proteinExistence type="predicted"/>
<dbReference type="AlphaFoldDB" id="A0A1C3RGA1"/>
<evidence type="ECO:0000313" key="2">
    <source>
        <dbReference type="Proteomes" id="UP000231658"/>
    </source>
</evidence>
<dbReference type="Proteomes" id="UP000231658">
    <property type="component" value="Unassembled WGS sequence"/>
</dbReference>
<organism evidence="1 2">
    <name type="scientific">Candidatus Terasakiella magnetica</name>
    <dbReference type="NCBI Taxonomy" id="1867952"/>
    <lineage>
        <taxon>Bacteria</taxon>
        <taxon>Pseudomonadati</taxon>
        <taxon>Pseudomonadota</taxon>
        <taxon>Alphaproteobacteria</taxon>
        <taxon>Rhodospirillales</taxon>
        <taxon>Terasakiellaceae</taxon>
        <taxon>Terasakiella</taxon>
    </lineage>
</organism>
<keyword evidence="2" id="KW-1185">Reference proteome</keyword>